<comment type="caution">
    <text evidence="1">The sequence shown here is derived from an EMBL/GenBank/DDBJ whole genome shotgun (WGS) entry which is preliminary data.</text>
</comment>
<keyword evidence="2" id="KW-1185">Reference proteome</keyword>
<protein>
    <submittedName>
        <fullName evidence="1">Uncharacterized protein</fullName>
    </submittedName>
</protein>
<organism evidence="1 2">
    <name type="scientific">Ixodes persulcatus</name>
    <name type="common">Taiga tick</name>
    <dbReference type="NCBI Taxonomy" id="34615"/>
    <lineage>
        <taxon>Eukaryota</taxon>
        <taxon>Metazoa</taxon>
        <taxon>Ecdysozoa</taxon>
        <taxon>Arthropoda</taxon>
        <taxon>Chelicerata</taxon>
        <taxon>Arachnida</taxon>
        <taxon>Acari</taxon>
        <taxon>Parasitiformes</taxon>
        <taxon>Ixodida</taxon>
        <taxon>Ixodoidea</taxon>
        <taxon>Ixodidae</taxon>
        <taxon>Ixodinae</taxon>
        <taxon>Ixodes</taxon>
    </lineage>
</organism>
<proteinExistence type="predicted"/>
<reference evidence="1 2" key="1">
    <citation type="journal article" date="2020" name="Cell">
        <title>Large-Scale Comparative Analyses of Tick Genomes Elucidate Their Genetic Diversity and Vector Capacities.</title>
        <authorList>
            <consortium name="Tick Genome and Microbiome Consortium (TIGMIC)"/>
            <person name="Jia N."/>
            <person name="Wang J."/>
            <person name="Shi W."/>
            <person name="Du L."/>
            <person name="Sun Y."/>
            <person name="Zhan W."/>
            <person name="Jiang J.F."/>
            <person name="Wang Q."/>
            <person name="Zhang B."/>
            <person name="Ji P."/>
            <person name="Bell-Sakyi L."/>
            <person name="Cui X.M."/>
            <person name="Yuan T.T."/>
            <person name="Jiang B.G."/>
            <person name="Yang W.F."/>
            <person name="Lam T.T."/>
            <person name="Chang Q.C."/>
            <person name="Ding S.J."/>
            <person name="Wang X.J."/>
            <person name="Zhu J.G."/>
            <person name="Ruan X.D."/>
            <person name="Zhao L."/>
            <person name="Wei J.T."/>
            <person name="Ye R.Z."/>
            <person name="Que T.C."/>
            <person name="Du C.H."/>
            <person name="Zhou Y.H."/>
            <person name="Cheng J.X."/>
            <person name="Dai P.F."/>
            <person name="Guo W.B."/>
            <person name="Han X.H."/>
            <person name="Huang E.J."/>
            <person name="Li L.F."/>
            <person name="Wei W."/>
            <person name="Gao Y.C."/>
            <person name="Liu J.Z."/>
            <person name="Shao H.Z."/>
            <person name="Wang X."/>
            <person name="Wang C.C."/>
            <person name="Yang T.C."/>
            <person name="Huo Q.B."/>
            <person name="Li W."/>
            <person name="Chen H.Y."/>
            <person name="Chen S.E."/>
            <person name="Zhou L.G."/>
            <person name="Ni X.B."/>
            <person name="Tian J.H."/>
            <person name="Sheng Y."/>
            <person name="Liu T."/>
            <person name="Pan Y.S."/>
            <person name="Xia L.Y."/>
            <person name="Li J."/>
            <person name="Zhao F."/>
            <person name="Cao W.C."/>
        </authorList>
    </citation>
    <scope>NUCLEOTIDE SEQUENCE [LARGE SCALE GENOMIC DNA]</scope>
    <source>
        <strain evidence="1">Iper-2018</strain>
    </source>
</reference>
<evidence type="ECO:0000313" key="2">
    <source>
        <dbReference type="Proteomes" id="UP000805193"/>
    </source>
</evidence>
<accession>A0AC60P5Y6</accession>
<dbReference type="Proteomes" id="UP000805193">
    <property type="component" value="Unassembled WGS sequence"/>
</dbReference>
<gene>
    <name evidence="1" type="ORF">HPB47_008149</name>
</gene>
<dbReference type="EMBL" id="JABSTQ010011155">
    <property type="protein sequence ID" value="KAG0414702.1"/>
    <property type="molecule type" value="Genomic_DNA"/>
</dbReference>
<name>A0AC60P5Y6_IXOPE</name>
<evidence type="ECO:0000313" key="1">
    <source>
        <dbReference type="EMBL" id="KAG0414702.1"/>
    </source>
</evidence>
<sequence length="668" mass="75527">MSEALKEAPDAADAARETESGCGVKRKAEDVSSELDIKKIKQGQKELRPGFGSDRFGETDYYFQYGLRKVYPYYFTYTTFCKGRWIGHLLVDVFTREFRAHSKEIYVNAIKAGLVTVNNNPVNVDYRLKDNDLLANTLHRHEVPVLGAPIRILHQSEDLIVIDKPPSIPVHPCGRYRHNSILFILAKEHGLKNLHTVHRLDRLTSGVLLMGRSVERARQLENEMKGRQVSKEYLCRVEGCFPDEPVTCSAPIEVISQKIGVCGVAVHGKECKTEFKKLSFNGKSSVVLCKPLTGRMHQIRVHLQYLGFPIVNDPLYNHTVFGSQKAKGGLTEKTKEQLVEDLLQVHTLENWLGPELEFGPDGDLKDDSKSFDNASEELDIVEPSDDPSIDSFPASLKHYLEGDEAAAFHAAMKDRSFSKEKFVRRAECSECRRKYKDPEPRDLLLYLHCLRYKSKRRIGGCLLSSIRCAKVERGDNESGKTTLIAKIQGNDDPKKGSGLEYHYLYVRDDYREDQTRLGVWVLDGDPWHRNLLKFVLTEESLGNTTVLLTASMTSPWDLLSSLQNWANLLEEHLGRLRLPPSTLDQARARVLRRFQDYIEPGDEIEGMSPPLRRPSTTPGEDGGISLDVALPLGEDTLTNNLGLDVVVVITKARLTTQSSFLQFLSRQF</sequence>